<dbReference type="HOGENOM" id="CLU_1287887_0_0_6"/>
<protein>
    <submittedName>
        <fullName evidence="1">Uncharacterized protein</fullName>
    </submittedName>
</protein>
<dbReference type="KEGG" id="ppr:PBPRA0889"/>
<name>Q6LTS4_PHOPR</name>
<accession>Q6LTS4</accession>
<dbReference type="AlphaFoldDB" id="Q6LTS4"/>
<organism evidence="1 2">
    <name type="scientific">Photobacterium profundum (strain SS9)</name>
    <dbReference type="NCBI Taxonomy" id="298386"/>
    <lineage>
        <taxon>Bacteria</taxon>
        <taxon>Pseudomonadati</taxon>
        <taxon>Pseudomonadota</taxon>
        <taxon>Gammaproteobacteria</taxon>
        <taxon>Vibrionales</taxon>
        <taxon>Vibrionaceae</taxon>
        <taxon>Photobacterium</taxon>
    </lineage>
</organism>
<sequence>MYEDALEICIRSIFNANKKHEKIAFSLMKEISNMDMFSAITEDQLVNLHRFIRRRDRMMFEQDFVAIGEFREKIGLTNEDNDIIKLEKMITDQQILFVDFDEKRLYPLFQLDKDSNVFNVLKRNLPILFQSLSGWDIALWLDEKRTVLIRRAEIDNDLQTTNIDDVIEIGKQAAKQSLYRTATPLQLLKEDDAMTFEIFIEDTLNSDSRNIPFK</sequence>
<gene>
    <name evidence="1" type="ordered locus">PBPRA0889</name>
</gene>
<dbReference type="EMBL" id="CR378665">
    <property type="protein sequence ID" value="CAG19301.1"/>
    <property type="molecule type" value="Genomic_DNA"/>
</dbReference>
<dbReference type="Proteomes" id="UP000000593">
    <property type="component" value="Chromosome 1"/>
</dbReference>
<evidence type="ECO:0000313" key="2">
    <source>
        <dbReference type="Proteomes" id="UP000000593"/>
    </source>
</evidence>
<proteinExistence type="predicted"/>
<reference evidence="2" key="1">
    <citation type="journal article" date="2005" name="Science">
        <title>Life at depth: Photobacterium profundum genome sequence and expression analysis.</title>
        <authorList>
            <person name="Vezzi A."/>
            <person name="Campanaro S."/>
            <person name="D'Angelo M."/>
            <person name="Simonato F."/>
            <person name="Vitulo N."/>
            <person name="Lauro F.M."/>
            <person name="Cestaro A."/>
            <person name="Malacrida G."/>
            <person name="Simionati B."/>
            <person name="Cannata N."/>
            <person name="Romualdi C."/>
            <person name="Bartlett D.H."/>
            <person name="Valle G."/>
        </authorList>
    </citation>
    <scope>NUCLEOTIDE SEQUENCE [LARGE SCALE GENOMIC DNA]</scope>
    <source>
        <strain evidence="2">ATCC BAA-1253 / SS9</strain>
    </source>
</reference>
<keyword evidence="2" id="KW-1185">Reference proteome</keyword>
<evidence type="ECO:0000313" key="1">
    <source>
        <dbReference type="EMBL" id="CAG19301.1"/>
    </source>
</evidence>